<dbReference type="Gene3D" id="3.90.180.10">
    <property type="entry name" value="Medium-chain alcohol dehydrogenases, catalytic domain"/>
    <property type="match status" value="1"/>
</dbReference>
<dbReference type="InterPro" id="IPR052711">
    <property type="entry name" value="Zinc_ADH-like"/>
</dbReference>
<proteinExistence type="predicted"/>
<dbReference type="InterPro" id="IPR013154">
    <property type="entry name" value="ADH-like_N"/>
</dbReference>
<dbReference type="Gene3D" id="3.40.50.720">
    <property type="entry name" value="NAD(P)-binding Rossmann-like Domain"/>
    <property type="match status" value="1"/>
</dbReference>
<sequence length="370" mass="39199">MSRTLTLKKTPGKPGQVYYPLELSTKPVPKPGPGQLLVKIHAAALNHRDFFQRQALYPGLSFDHPILADGFGTVVALGPDVSPAAAKLLHQPVVLTPSRGWARDLAGPEQIAKFSVIGGAALYPDGTAQDYIAVPEDEVEASPSHLSPAEAAALPLVGVTGWRALVTKCGLSPSGAQGRNILVTGIGGGVALQVLQFAVAMGCNVYVTSGSADKIDRAVKLGARGGVSYRSKTWDKDLLKQLPKDRPFLDAVVDGAGGDIVGRASRLLKPGGIISCYGMTTSPRMDWVMQAVLKNVELRGSTMGSRGEFRDMVAFVREKKITPIVSRTVKGLDNLAEIDGLFEDIKEGKQFGKLVIEISEPGADKVAAKL</sequence>
<dbReference type="GeneID" id="19269566"/>
<dbReference type="PANTHER" id="PTHR45033">
    <property type="match status" value="1"/>
</dbReference>
<evidence type="ECO:0000313" key="2">
    <source>
        <dbReference type="EMBL" id="ETS82677.1"/>
    </source>
</evidence>
<dbReference type="InterPro" id="IPR020843">
    <property type="entry name" value="ER"/>
</dbReference>
<feature type="domain" description="Enoyl reductase (ER)" evidence="1">
    <location>
        <begin position="12"/>
        <end position="356"/>
    </location>
</feature>
<evidence type="ECO:0000313" key="3">
    <source>
        <dbReference type="Proteomes" id="UP000030651"/>
    </source>
</evidence>
<dbReference type="Pfam" id="PF08240">
    <property type="entry name" value="ADH_N"/>
    <property type="match status" value="1"/>
</dbReference>
<organism evidence="2 3">
    <name type="scientific">Pestalotiopsis fici (strain W106-1 / CGMCC3.15140)</name>
    <dbReference type="NCBI Taxonomy" id="1229662"/>
    <lineage>
        <taxon>Eukaryota</taxon>
        <taxon>Fungi</taxon>
        <taxon>Dikarya</taxon>
        <taxon>Ascomycota</taxon>
        <taxon>Pezizomycotina</taxon>
        <taxon>Sordariomycetes</taxon>
        <taxon>Xylariomycetidae</taxon>
        <taxon>Amphisphaeriales</taxon>
        <taxon>Sporocadaceae</taxon>
        <taxon>Pestalotiopsis</taxon>
    </lineage>
</organism>
<dbReference type="AlphaFoldDB" id="W3XB48"/>
<gene>
    <name evidence="2" type="ORF">PFICI_04553</name>
</gene>
<dbReference type="InterPro" id="IPR011032">
    <property type="entry name" value="GroES-like_sf"/>
</dbReference>
<name>W3XB48_PESFW</name>
<dbReference type="InterPro" id="IPR013149">
    <property type="entry name" value="ADH-like_C"/>
</dbReference>
<dbReference type="Proteomes" id="UP000030651">
    <property type="component" value="Unassembled WGS sequence"/>
</dbReference>
<dbReference type="RefSeq" id="XP_007831325.1">
    <property type="nucleotide sequence ID" value="XM_007833134.1"/>
</dbReference>
<dbReference type="InParanoid" id="W3XB48"/>
<dbReference type="PANTHER" id="PTHR45033:SF3">
    <property type="entry name" value="DEHYDROGENASE, PUTATIVE (AFU_ORTHOLOGUE AFUA_2G13270)-RELATED"/>
    <property type="match status" value="1"/>
</dbReference>
<dbReference type="InterPro" id="IPR036291">
    <property type="entry name" value="NAD(P)-bd_dom_sf"/>
</dbReference>
<dbReference type="STRING" id="1229662.W3XB48"/>
<dbReference type="SMART" id="SM00829">
    <property type="entry name" value="PKS_ER"/>
    <property type="match status" value="1"/>
</dbReference>
<dbReference type="SUPFAM" id="SSF51735">
    <property type="entry name" value="NAD(P)-binding Rossmann-fold domains"/>
    <property type="match status" value="1"/>
</dbReference>
<dbReference type="FunFam" id="3.40.50.720:FF:000481">
    <property type="entry name" value="Alcohol dehydrogenase, variant"/>
    <property type="match status" value="1"/>
</dbReference>
<dbReference type="SUPFAM" id="SSF50129">
    <property type="entry name" value="GroES-like"/>
    <property type="match status" value="1"/>
</dbReference>
<dbReference type="HOGENOM" id="CLU_026673_3_4_1"/>
<dbReference type="EMBL" id="KI912111">
    <property type="protein sequence ID" value="ETS82677.1"/>
    <property type="molecule type" value="Genomic_DNA"/>
</dbReference>
<reference evidence="3" key="1">
    <citation type="journal article" date="2015" name="BMC Genomics">
        <title>Genomic and transcriptomic analysis of the endophytic fungus Pestalotiopsis fici reveals its lifestyle and high potential for synthesis of natural products.</title>
        <authorList>
            <person name="Wang X."/>
            <person name="Zhang X."/>
            <person name="Liu L."/>
            <person name="Xiang M."/>
            <person name="Wang W."/>
            <person name="Sun X."/>
            <person name="Che Y."/>
            <person name="Guo L."/>
            <person name="Liu G."/>
            <person name="Guo L."/>
            <person name="Wang C."/>
            <person name="Yin W.B."/>
            <person name="Stadler M."/>
            <person name="Zhang X."/>
            <person name="Liu X."/>
        </authorList>
    </citation>
    <scope>NUCLEOTIDE SEQUENCE [LARGE SCALE GENOMIC DNA]</scope>
    <source>
        <strain evidence="3">W106-1 / CGMCC3.15140</strain>
    </source>
</reference>
<protein>
    <recommendedName>
        <fullName evidence="1">Enoyl reductase (ER) domain-containing protein</fullName>
    </recommendedName>
</protein>
<dbReference type="GO" id="GO:0016491">
    <property type="term" value="F:oxidoreductase activity"/>
    <property type="evidence" value="ECO:0007669"/>
    <property type="project" value="InterPro"/>
</dbReference>
<keyword evidence="3" id="KW-1185">Reference proteome</keyword>
<dbReference type="KEGG" id="pfy:PFICI_04553"/>
<dbReference type="OrthoDB" id="449487at2759"/>
<dbReference type="eggNOG" id="KOG1198">
    <property type="taxonomic scope" value="Eukaryota"/>
</dbReference>
<dbReference type="Pfam" id="PF00107">
    <property type="entry name" value="ADH_zinc_N"/>
    <property type="match status" value="1"/>
</dbReference>
<evidence type="ECO:0000259" key="1">
    <source>
        <dbReference type="SMART" id="SM00829"/>
    </source>
</evidence>
<dbReference type="OMA" id="LNHHDLW"/>
<accession>W3XB48</accession>